<reference evidence="2" key="1">
    <citation type="submission" date="2009-03" db="EMBL/GenBank/DDBJ databases">
        <title>Complete nucleotide sequence of Lsti99: unknown midgut protein from larval Loxostege sticticalis.</title>
        <authorList>
            <person name="Yin J."/>
            <person name="Li K.B."/>
            <person name="Cao Y.Z."/>
        </authorList>
    </citation>
    <scope>NUCLEOTIDE SEQUENCE</scope>
</reference>
<protein>
    <submittedName>
        <fullName evidence="2">Midgut protein Lsti99</fullName>
    </submittedName>
</protein>
<feature type="chain" id="PRO_5002909616" evidence="1">
    <location>
        <begin position="20"/>
        <end position="415"/>
    </location>
</feature>
<evidence type="ECO:0000256" key="1">
    <source>
        <dbReference type="SAM" id="SignalP"/>
    </source>
</evidence>
<dbReference type="EMBL" id="FJ798745">
    <property type="protein sequence ID" value="ACO25162.1"/>
    <property type="molecule type" value="mRNA"/>
</dbReference>
<keyword evidence="1" id="KW-0732">Signal</keyword>
<organism evidence="2">
    <name type="scientific">Loxostege sticticalis</name>
    <name type="common">Beet webworm moth</name>
    <dbReference type="NCBI Taxonomy" id="481309"/>
    <lineage>
        <taxon>Eukaryota</taxon>
        <taxon>Metazoa</taxon>
        <taxon>Ecdysozoa</taxon>
        <taxon>Arthropoda</taxon>
        <taxon>Hexapoda</taxon>
        <taxon>Insecta</taxon>
        <taxon>Pterygota</taxon>
        <taxon>Neoptera</taxon>
        <taxon>Endopterygota</taxon>
        <taxon>Lepidoptera</taxon>
        <taxon>Glossata</taxon>
        <taxon>Ditrysia</taxon>
        <taxon>Pyraloidea</taxon>
        <taxon>Crambidae</taxon>
        <taxon>Pyraustinae</taxon>
        <taxon>Loxostege</taxon>
    </lineage>
</organism>
<accession>C1K6F5</accession>
<evidence type="ECO:0000313" key="2">
    <source>
        <dbReference type="EMBL" id="ACO25162.1"/>
    </source>
</evidence>
<feature type="signal peptide" evidence="1">
    <location>
        <begin position="1"/>
        <end position="19"/>
    </location>
</feature>
<proteinExistence type="evidence at transcript level"/>
<name>C1K6F5_LOXSC</name>
<dbReference type="AlphaFoldDB" id="C1K6F5"/>
<sequence>MENYIRFLFILLMCSNSYCDECITYNFEEGFDEMFSYKSGVCKDFLNPWTKNNYSSLGLESPHPSSTTFISPSDQLSCVSSFMFNATKGILDIKVYTKSWGNSDYIKILVYESSGGLIGSHTFRDLMEGWHNLRLPISNDLELDVYIVFLGTGPGSTVLIDSFRYIPLTMDEEDCYIFYYSTPSSSTADSITEMNTIDGTDFDENSVTENPYFERCIKFNFENHFNTTFSSGSGFCTGANAWTLSNFTLLEMNCFHPLSTSLIAPKSTFSCITSPNFPMGDGKLEFNVYMGNVSRSNFPLFWMINILVQVKSDDGTDKTIATTSYNSHSVNFVPGWNTLKINVQNLWQEGHVVLMGIKTEGSIVFMDSFRFIPSTMNDDMCILYENQITTEDSEITKFTVTEAWETESDTEKWIP</sequence>